<feature type="binding site" evidence="13">
    <location>
        <begin position="280"/>
        <end position="282"/>
    </location>
    <ligand>
        <name>substrate</name>
    </ligand>
</feature>
<gene>
    <name evidence="16" type="primary">nadC</name>
    <name evidence="16" type="ORF">COU33_00055</name>
</gene>
<dbReference type="SUPFAM" id="SSF51690">
    <property type="entry name" value="Nicotinate/Quinolinate PRTase C-terminal domain-like"/>
    <property type="match status" value="1"/>
</dbReference>
<dbReference type="InterPro" id="IPR022412">
    <property type="entry name" value="Quinolinate_PRibosylTrfase_N"/>
</dbReference>
<feature type="binding site" evidence="13">
    <location>
        <begin position="259"/>
        <end position="261"/>
    </location>
    <ligand>
        <name>substrate</name>
    </ligand>
</feature>
<feature type="binding site" evidence="13">
    <location>
        <begin position="150"/>
        <end position="152"/>
    </location>
    <ligand>
        <name>substrate</name>
    </ligand>
</feature>
<dbReference type="FunFam" id="3.90.1170.20:FF:000001">
    <property type="entry name" value="Nicotinate-nucleotide diphosphorylase (Carboxylating)"/>
    <property type="match status" value="1"/>
</dbReference>
<dbReference type="Gene3D" id="3.20.20.70">
    <property type="entry name" value="Aldolase class I"/>
    <property type="match status" value="1"/>
</dbReference>
<dbReference type="GO" id="GO:0004514">
    <property type="term" value="F:nicotinate-nucleotide diphosphorylase (carboxylating) activity"/>
    <property type="evidence" value="ECO:0007669"/>
    <property type="project" value="UniProtKB-EC"/>
</dbReference>
<dbReference type="FunFam" id="3.20.20.70:FF:000030">
    <property type="entry name" value="Nicotinate-nucleotide pyrophosphorylase, carboxylating"/>
    <property type="match status" value="1"/>
</dbReference>
<comment type="similarity">
    <text evidence="3 12">Belongs to the NadC/ModD family.</text>
</comment>
<dbReference type="Gene3D" id="3.90.1170.20">
    <property type="entry name" value="Quinolinate phosphoribosyl transferase, N-terminal domain"/>
    <property type="match status" value="1"/>
</dbReference>
<comment type="pathway">
    <text evidence="2">Cofactor biosynthesis; NAD(+) biosynthesis; nicotinate D-ribonucleotide from quinolinate: step 1/1.</text>
</comment>
<keyword evidence="7 12" id="KW-0328">Glycosyltransferase</keyword>
<feature type="binding site" evidence="13">
    <location>
        <position position="118"/>
    </location>
    <ligand>
        <name>substrate</name>
    </ligand>
</feature>
<evidence type="ECO:0000256" key="3">
    <source>
        <dbReference type="ARBA" id="ARBA00009400"/>
    </source>
</evidence>
<dbReference type="InterPro" id="IPR036068">
    <property type="entry name" value="Nicotinate_pribotase-like_C"/>
</dbReference>
<evidence type="ECO:0000259" key="15">
    <source>
        <dbReference type="Pfam" id="PF02749"/>
    </source>
</evidence>
<comment type="caution">
    <text evidence="16">The sequence shown here is derived from an EMBL/GenBank/DDBJ whole genome shotgun (WGS) entry which is preliminary data.</text>
</comment>
<comment type="function">
    <text evidence="1">Involved in the catabolism of quinolinic acid (QA).</text>
</comment>
<keyword evidence="8 12" id="KW-0808">Transferase</keyword>
<evidence type="ECO:0000256" key="2">
    <source>
        <dbReference type="ARBA" id="ARBA00004893"/>
    </source>
</evidence>
<comment type="subunit">
    <text evidence="4">Hexamer formed by 3 homodimers.</text>
</comment>
<dbReference type="Pfam" id="PF02749">
    <property type="entry name" value="QRPTase_N"/>
    <property type="match status" value="1"/>
</dbReference>
<dbReference type="InterPro" id="IPR002638">
    <property type="entry name" value="Quinolinate_PRibosylTrfase_C"/>
</dbReference>
<evidence type="ECO:0000256" key="1">
    <source>
        <dbReference type="ARBA" id="ARBA00003237"/>
    </source>
</evidence>
<name>A0A2M6W2I2_9BACT</name>
<dbReference type="PIRSF" id="PIRSF006250">
    <property type="entry name" value="NadC_ModD"/>
    <property type="match status" value="1"/>
</dbReference>
<dbReference type="EC" id="2.4.2.19" evidence="5"/>
<evidence type="ECO:0000256" key="4">
    <source>
        <dbReference type="ARBA" id="ARBA00011218"/>
    </source>
</evidence>
<organism evidence="16 17">
    <name type="scientific">Candidatus Magasanikbacteria bacterium CG10_big_fil_rev_8_21_14_0_10_43_6</name>
    <dbReference type="NCBI Taxonomy" id="1974650"/>
    <lineage>
        <taxon>Bacteria</taxon>
        <taxon>Candidatus Magasanikiibacteriota</taxon>
    </lineage>
</organism>
<accession>A0A2M6W2I2</accession>
<dbReference type="InterPro" id="IPR027277">
    <property type="entry name" value="NadC/ModD"/>
</dbReference>
<feature type="binding site" evidence="13">
    <location>
        <position position="231"/>
    </location>
    <ligand>
        <name>substrate</name>
    </ligand>
</feature>
<evidence type="ECO:0000256" key="11">
    <source>
        <dbReference type="ARBA" id="ARBA00069173"/>
    </source>
</evidence>
<sequence>MTKAKKITLYFNQRNKLSLKHKKYLGQVQWVVKNFLQEDLDTVGDKTTDAVIHKNKRVKAALTAKKSGIIAGIEEVAWICKAYGISTKKYIADGQAATKGDTILTLRGPIKELLIIERTILNVMQRMSGIATQTHRIVKKCGDTVLVCPTRKTHWGLVDKKAVTLGGGGTHRLGLYDFILIKDNHIAAAGKELPKRIAEIQQTKEFWEIEAKTEAQVFAFLAYHPDVIMLDNFTPTHIKHMIKKIRATHKTRLPLFEASGGITEKNAAVYATSGVDIISLGALTHSVTALDISLNITT</sequence>
<evidence type="ECO:0000256" key="6">
    <source>
        <dbReference type="ARBA" id="ARBA00022642"/>
    </source>
</evidence>
<dbReference type="GO" id="GO:0005737">
    <property type="term" value="C:cytoplasm"/>
    <property type="evidence" value="ECO:0007669"/>
    <property type="project" value="TreeGrafter"/>
</dbReference>
<evidence type="ECO:0000256" key="5">
    <source>
        <dbReference type="ARBA" id="ARBA00011944"/>
    </source>
</evidence>
<evidence type="ECO:0000313" key="17">
    <source>
        <dbReference type="Proteomes" id="UP000229362"/>
    </source>
</evidence>
<feature type="domain" description="Quinolinate phosphoribosyl transferase C-terminal" evidence="14">
    <location>
        <begin position="130"/>
        <end position="294"/>
    </location>
</feature>
<evidence type="ECO:0000259" key="14">
    <source>
        <dbReference type="Pfam" id="PF01729"/>
    </source>
</evidence>
<feature type="domain" description="Quinolinate phosphoribosyl transferase N-terminal" evidence="15">
    <location>
        <begin position="45"/>
        <end position="128"/>
    </location>
</feature>
<evidence type="ECO:0000256" key="7">
    <source>
        <dbReference type="ARBA" id="ARBA00022676"/>
    </source>
</evidence>
<dbReference type="EMBL" id="PFBZ01000004">
    <property type="protein sequence ID" value="PIT86998.1"/>
    <property type="molecule type" value="Genomic_DNA"/>
</dbReference>
<dbReference type="UniPathway" id="UPA00253">
    <property type="reaction ID" value="UER00331"/>
</dbReference>
<dbReference type="InterPro" id="IPR013785">
    <property type="entry name" value="Aldolase_TIM"/>
</dbReference>
<dbReference type="InterPro" id="IPR037128">
    <property type="entry name" value="Quinolinate_PRibosylTase_N_sf"/>
</dbReference>
<dbReference type="Proteomes" id="UP000229362">
    <property type="component" value="Unassembled WGS sequence"/>
</dbReference>
<feature type="binding site" evidence="13">
    <location>
        <position position="210"/>
    </location>
    <ligand>
        <name>substrate</name>
    </ligand>
</feature>
<feature type="binding site" evidence="13">
    <location>
        <position position="182"/>
    </location>
    <ligand>
        <name>substrate</name>
    </ligand>
</feature>
<proteinExistence type="inferred from homology"/>
<evidence type="ECO:0000256" key="10">
    <source>
        <dbReference type="ARBA" id="ARBA00047445"/>
    </source>
</evidence>
<dbReference type="InterPro" id="IPR004393">
    <property type="entry name" value="NadC"/>
</dbReference>
<evidence type="ECO:0000256" key="8">
    <source>
        <dbReference type="ARBA" id="ARBA00022679"/>
    </source>
</evidence>
<protein>
    <recommendedName>
        <fullName evidence="11">Probable nicotinate-nucleotide pyrophosphorylase [carboxylating]</fullName>
        <ecNumber evidence="5">2.4.2.19</ecNumber>
    </recommendedName>
    <alternativeName>
        <fullName evidence="9">Quinolinate phosphoribosyltransferase [decarboxylating]</fullName>
    </alternativeName>
</protein>
<keyword evidence="6" id="KW-0662">Pyridine nucleotide biosynthesis</keyword>
<dbReference type="GO" id="GO:0034213">
    <property type="term" value="P:quinolinate catabolic process"/>
    <property type="evidence" value="ECO:0007669"/>
    <property type="project" value="TreeGrafter"/>
</dbReference>
<feature type="binding site" evidence="13">
    <location>
        <position position="172"/>
    </location>
    <ligand>
        <name>substrate</name>
    </ligand>
</feature>
<evidence type="ECO:0000256" key="13">
    <source>
        <dbReference type="PIRSR" id="PIRSR006250-1"/>
    </source>
</evidence>
<reference evidence="17" key="1">
    <citation type="submission" date="2017-09" db="EMBL/GenBank/DDBJ databases">
        <title>Depth-based differentiation of microbial function through sediment-hosted aquifers and enrichment of novel symbionts in the deep terrestrial subsurface.</title>
        <authorList>
            <person name="Probst A.J."/>
            <person name="Ladd B."/>
            <person name="Jarett J.K."/>
            <person name="Geller-Mcgrath D.E."/>
            <person name="Sieber C.M.K."/>
            <person name="Emerson J.B."/>
            <person name="Anantharaman K."/>
            <person name="Thomas B.C."/>
            <person name="Malmstrom R."/>
            <person name="Stieglmeier M."/>
            <person name="Klingl A."/>
            <person name="Woyke T."/>
            <person name="Ryan C.M."/>
            <person name="Banfield J.F."/>
        </authorList>
    </citation>
    <scope>NUCLEOTIDE SEQUENCE [LARGE SCALE GENOMIC DNA]</scope>
</reference>
<evidence type="ECO:0000256" key="9">
    <source>
        <dbReference type="ARBA" id="ARBA00033102"/>
    </source>
</evidence>
<dbReference type="AlphaFoldDB" id="A0A2M6W2I2"/>
<evidence type="ECO:0000313" key="16">
    <source>
        <dbReference type="EMBL" id="PIT86998.1"/>
    </source>
</evidence>
<dbReference type="Pfam" id="PF01729">
    <property type="entry name" value="QRPTase_C"/>
    <property type="match status" value="1"/>
</dbReference>
<dbReference type="SUPFAM" id="SSF54675">
    <property type="entry name" value="Nicotinate/Quinolinate PRTase N-terminal domain-like"/>
    <property type="match status" value="1"/>
</dbReference>
<dbReference type="PANTHER" id="PTHR32179">
    <property type="entry name" value="NICOTINATE-NUCLEOTIDE PYROPHOSPHORYLASE [CARBOXYLATING]"/>
    <property type="match status" value="1"/>
</dbReference>
<comment type="catalytic activity">
    <reaction evidence="10">
        <text>nicotinate beta-D-ribonucleotide + CO2 + diphosphate = quinolinate + 5-phospho-alpha-D-ribose 1-diphosphate + 2 H(+)</text>
        <dbReference type="Rhea" id="RHEA:12733"/>
        <dbReference type="ChEBI" id="CHEBI:15378"/>
        <dbReference type="ChEBI" id="CHEBI:16526"/>
        <dbReference type="ChEBI" id="CHEBI:29959"/>
        <dbReference type="ChEBI" id="CHEBI:33019"/>
        <dbReference type="ChEBI" id="CHEBI:57502"/>
        <dbReference type="ChEBI" id="CHEBI:58017"/>
        <dbReference type="EC" id="2.4.2.19"/>
    </reaction>
</comment>
<evidence type="ECO:0000256" key="12">
    <source>
        <dbReference type="PIRNR" id="PIRNR006250"/>
    </source>
</evidence>
<dbReference type="CDD" id="cd01568">
    <property type="entry name" value="QPRTase_NadC"/>
    <property type="match status" value="1"/>
</dbReference>
<dbReference type="PANTHER" id="PTHR32179:SF3">
    <property type="entry name" value="NICOTINATE-NUCLEOTIDE PYROPHOSPHORYLASE [CARBOXYLATING]"/>
    <property type="match status" value="1"/>
</dbReference>
<dbReference type="GO" id="GO:0009435">
    <property type="term" value="P:NAD+ biosynthetic process"/>
    <property type="evidence" value="ECO:0007669"/>
    <property type="project" value="UniProtKB-UniPathway"/>
</dbReference>
<dbReference type="NCBIfam" id="TIGR00078">
    <property type="entry name" value="nadC"/>
    <property type="match status" value="1"/>
</dbReference>